<dbReference type="RefSeq" id="WP_131988200.1">
    <property type="nucleotide sequence ID" value="NZ_SMKL01000097.1"/>
</dbReference>
<proteinExistence type="predicted"/>
<dbReference type="SUPFAM" id="SSF51445">
    <property type="entry name" value="(Trans)glycosidases"/>
    <property type="match status" value="1"/>
</dbReference>
<dbReference type="OrthoDB" id="151193at2"/>
<dbReference type="Proteomes" id="UP000295621">
    <property type="component" value="Unassembled WGS sequence"/>
</dbReference>
<sequence>MSAPRALRYRGIDYDTGTSYVPHTDSRPDWSSSLMQRHMAVIRTELHANAVTVFGSSPARIFETARFALDAGLEVWVQPRLPDATVTATIEQLAAVAEKVEPLRAESGRLRLNVGCELTIFTTGLIPGRSYLDRARRLRWLWPLLPVFNQRLNRMLHRAAGAVRQRFAGEITYGAGSWETVDWEPFDAVGLNHYRDHSNHHRYTAVLDEARRHGKPVLVTEFGCCSYPGADARGAEGDAIVDWDRPDGAVIDGHHPRDETVQARYIGDLLDTFASTGVDGAFVFEYSEPHYLRRHDPRRDLDIASFGIVAVERTDTPAGAGYTETPKTAFQEVARRYRDAQLADHDPAPPDLN</sequence>
<accession>A0A4R4RBD0</accession>
<keyword evidence="2" id="KW-1185">Reference proteome</keyword>
<gene>
    <name evidence="1" type="ORF">E1212_26765</name>
</gene>
<dbReference type="EMBL" id="SMKL01000097">
    <property type="protein sequence ID" value="TDC46471.1"/>
    <property type="molecule type" value="Genomic_DNA"/>
</dbReference>
<dbReference type="InterPro" id="IPR017853">
    <property type="entry name" value="GH"/>
</dbReference>
<reference evidence="1 2" key="1">
    <citation type="submission" date="2019-02" db="EMBL/GenBank/DDBJ databases">
        <title>Draft genome sequences of novel Actinobacteria.</title>
        <authorList>
            <person name="Sahin N."/>
            <person name="Ay H."/>
            <person name="Saygin H."/>
        </authorList>
    </citation>
    <scope>NUCLEOTIDE SEQUENCE [LARGE SCALE GENOMIC DNA]</scope>
    <source>
        <strain evidence="1 2">KC603</strain>
    </source>
</reference>
<name>A0A4R4RBD0_9ACTN</name>
<dbReference type="AlphaFoldDB" id="A0A4R4RBD0"/>
<protein>
    <submittedName>
        <fullName evidence="1">Abortive infection protein</fullName>
    </submittedName>
</protein>
<comment type="caution">
    <text evidence="1">The sequence shown here is derived from an EMBL/GenBank/DDBJ whole genome shotgun (WGS) entry which is preliminary data.</text>
</comment>
<evidence type="ECO:0000313" key="2">
    <source>
        <dbReference type="Proteomes" id="UP000295621"/>
    </source>
</evidence>
<evidence type="ECO:0000313" key="1">
    <source>
        <dbReference type="EMBL" id="TDC46471.1"/>
    </source>
</evidence>
<dbReference type="Gene3D" id="3.20.20.80">
    <property type="entry name" value="Glycosidases"/>
    <property type="match status" value="1"/>
</dbReference>
<organism evidence="1 2">
    <name type="scientific">Jiangella ureilytica</name>
    <dbReference type="NCBI Taxonomy" id="2530374"/>
    <lineage>
        <taxon>Bacteria</taxon>
        <taxon>Bacillati</taxon>
        <taxon>Actinomycetota</taxon>
        <taxon>Actinomycetes</taxon>
        <taxon>Jiangellales</taxon>
        <taxon>Jiangellaceae</taxon>
        <taxon>Jiangella</taxon>
    </lineage>
</organism>